<keyword evidence="14" id="KW-0120">Carbon dioxide fixation</keyword>
<evidence type="ECO:0000256" key="9">
    <source>
        <dbReference type="ARBA" id="ARBA00022640"/>
    </source>
</evidence>
<keyword evidence="13" id="KW-0456">Lyase</keyword>
<evidence type="ECO:0000256" key="2">
    <source>
        <dbReference type="ARBA" id="ARBA00006204"/>
    </source>
</evidence>
<dbReference type="STRING" id="981085.W9RX26"/>
<name>W9RX26_9ROSA</name>
<keyword evidence="5" id="KW-0488">Methylation</keyword>
<evidence type="ECO:0000256" key="16">
    <source>
        <dbReference type="ARBA" id="ARBA00049469"/>
    </source>
</evidence>
<comment type="subcellular location">
    <subcellularLocation>
        <location evidence="1">Plastid</location>
        <location evidence="1">Chloroplast</location>
    </subcellularLocation>
</comment>
<keyword evidence="12" id="KW-0601">Photorespiration</keyword>
<feature type="domain" description="Ribulose bisphosphate carboxylase large subunit ferrodoxin-like N-terminal" evidence="17">
    <location>
        <begin position="50"/>
        <end position="71"/>
    </location>
</feature>
<feature type="domain" description="Ribulose bisphosphate carboxylase large subunit ferrodoxin-like N-terminal" evidence="17">
    <location>
        <begin position="14"/>
        <end position="48"/>
    </location>
</feature>
<dbReference type="GO" id="GO:0009507">
    <property type="term" value="C:chloroplast"/>
    <property type="evidence" value="ECO:0007669"/>
    <property type="project" value="UniProtKB-SubCell"/>
</dbReference>
<dbReference type="InterPro" id="IPR033966">
    <property type="entry name" value="RuBisCO"/>
</dbReference>
<evidence type="ECO:0000256" key="5">
    <source>
        <dbReference type="ARBA" id="ARBA00022481"/>
    </source>
</evidence>
<reference evidence="19" key="1">
    <citation type="submission" date="2013-01" db="EMBL/GenBank/DDBJ databases">
        <title>Draft Genome Sequence of a Mulberry Tree, Morus notabilis C.K. Schneid.</title>
        <authorList>
            <person name="He N."/>
            <person name="Zhao S."/>
        </authorList>
    </citation>
    <scope>NUCLEOTIDE SEQUENCE</scope>
</reference>
<keyword evidence="6" id="KW-0150">Chloroplast</keyword>
<dbReference type="EC" id="4.1.1.39" evidence="3"/>
<comment type="catalytic activity">
    <reaction evidence="16">
        <text>2 (2R)-3-phosphoglycerate + 2 H(+) = D-ribulose 1,5-bisphosphate + CO2 + H2O</text>
        <dbReference type="Rhea" id="RHEA:23124"/>
        <dbReference type="ChEBI" id="CHEBI:15377"/>
        <dbReference type="ChEBI" id="CHEBI:15378"/>
        <dbReference type="ChEBI" id="CHEBI:16526"/>
        <dbReference type="ChEBI" id="CHEBI:57870"/>
        <dbReference type="ChEBI" id="CHEBI:58272"/>
        <dbReference type="EC" id="4.1.1.39"/>
    </reaction>
</comment>
<dbReference type="KEGG" id="mnt:21405853"/>
<sequence length="83" mass="9297">MEEEKYTAVMCFFSGVTSEEAGAAVAAESSIGTWTTVWNNGLTGLDHYKGNVFEFKALCALRLEDLRIPPELSKDHLLFFLDY</sequence>
<proteinExistence type="inferred from homology"/>
<evidence type="ECO:0000256" key="3">
    <source>
        <dbReference type="ARBA" id="ARBA00012287"/>
    </source>
</evidence>
<dbReference type="InterPro" id="IPR017443">
    <property type="entry name" value="RuBisCO_lsu_fd_N"/>
</dbReference>
<keyword evidence="19" id="KW-1185">Reference proteome</keyword>
<dbReference type="GO" id="GO:0019253">
    <property type="term" value="P:reductive pentose-phosphate cycle"/>
    <property type="evidence" value="ECO:0007669"/>
    <property type="project" value="UniProtKB-KW"/>
</dbReference>
<gene>
    <name evidence="18" type="ORF">L484_023075</name>
</gene>
<evidence type="ECO:0000256" key="8">
    <source>
        <dbReference type="ARBA" id="ARBA00022567"/>
    </source>
</evidence>
<dbReference type="Proteomes" id="UP000030645">
    <property type="component" value="Unassembled WGS sequence"/>
</dbReference>
<evidence type="ECO:0000256" key="13">
    <source>
        <dbReference type="ARBA" id="ARBA00023239"/>
    </source>
</evidence>
<dbReference type="OrthoDB" id="563909at2759"/>
<evidence type="ECO:0000256" key="7">
    <source>
        <dbReference type="ARBA" id="ARBA00022531"/>
    </source>
</evidence>
<protein>
    <recommendedName>
        <fullName evidence="4">Ribulose bisphosphate carboxylase large chain</fullName>
        <ecNumber evidence="3">4.1.1.39</ecNumber>
    </recommendedName>
</protein>
<dbReference type="SUPFAM" id="SSF54966">
    <property type="entry name" value="RuBisCO, large subunit, small (N-terminal) domain"/>
    <property type="match status" value="1"/>
</dbReference>
<comment type="similarity">
    <text evidence="2">Belongs to the RuBisCO large chain family. Type I subfamily.</text>
</comment>
<evidence type="ECO:0000256" key="14">
    <source>
        <dbReference type="ARBA" id="ARBA00023300"/>
    </source>
</evidence>
<dbReference type="GO" id="GO:0016984">
    <property type="term" value="F:ribulose-bisphosphate carboxylase activity"/>
    <property type="evidence" value="ECO:0007669"/>
    <property type="project" value="UniProtKB-EC"/>
</dbReference>
<dbReference type="GO" id="GO:0004497">
    <property type="term" value="F:monooxygenase activity"/>
    <property type="evidence" value="ECO:0007669"/>
    <property type="project" value="UniProtKB-KW"/>
</dbReference>
<keyword evidence="8" id="KW-0113">Calvin cycle</keyword>
<dbReference type="AlphaFoldDB" id="W9RX26"/>
<dbReference type="EMBL" id="KE345239">
    <property type="protein sequence ID" value="EXB96356.1"/>
    <property type="molecule type" value="Genomic_DNA"/>
</dbReference>
<accession>W9RX26</accession>
<keyword evidence="7" id="KW-0602">Photosynthesis</keyword>
<dbReference type="PANTHER" id="PTHR42704:SF17">
    <property type="entry name" value="RIBULOSE BISPHOSPHATE CARBOXYLASE LARGE CHAIN"/>
    <property type="match status" value="1"/>
</dbReference>
<evidence type="ECO:0000256" key="11">
    <source>
        <dbReference type="ARBA" id="ARBA00023033"/>
    </source>
</evidence>
<evidence type="ECO:0000256" key="4">
    <source>
        <dbReference type="ARBA" id="ARBA00017725"/>
    </source>
</evidence>
<dbReference type="Pfam" id="PF02788">
    <property type="entry name" value="RuBisCO_large_N"/>
    <property type="match status" value="2"/>
</dbReference>
<keyword evidence="9" id="KW-0934">Plastid</keyword>
<evidence type="ECO:0000256" key="6">
    <source>
        <dbReference type="ARBA" id="ARBA00022528"/>
    </source>
</evidence>
<evidence type="ECO:0000256" key="1">
    <source>
        <dbReference type="ARBA" id="ARBA00004229"/>
    </source>
</evidence>
<organism evidence="18 19">
    <name type="scientific">Morus notabilis</name>
    <dbReference type="NCBI Taxonomy" id="981085"/>
    <lineage>
        <taxon>Eukaryota</taxon>
        <taxon>Viridiplantae</taxon>
        <taxon>Streptophyta</taxon>
        <taxon>Embryophyta</taxon>
        <taxon>Tracheophyta</taxon>
        <taxon>Spermatophyta</taxon>
        <taxon>Magnoliopsida</taxon>
        <taxon>eudicotyledons</taxon>
        <taxon>Gunneridae</taxon>
        <taxon>Pentapetalae</taxon>
        <taxon>rosids</taxon>
        <taxon>fabids</taxon>
        <taxon>Rosales</taxon>
        <taxon>Moraceae</taxon>
        <taxon>Moreae</taxon>
        <taxon>Morus</taxon>
    </lineage>
</organism>
<evidence type="ECO:0000256" key="10">
    <source>
        <dbReference type="ARBA" id="ARBA00023002"/>
    </source>
</evidence>
<keyword evidence="11" id="KW-0503">Monooxygenase</keyword>
<dbReference type="PANTHER" id="PTHR42704">
    <property type="entry name" value="RIBULOSE BISPHOSPHATE CARBOXYLASE"/>
    <property type="match status" value="1"/>
</dbReference>
<evidence type="ECO:0000256" key="15">
    <source>
        <dbReference type="ARBA" id="ARBA00048059"/>
    </source>
</evidence>
<evidence type="ECO:0000313" key="19">
    <source>
        <dbReference type="Proteomes" id="UP000030645"/>
    </source>
</evidence>
<dbReference type="Gene3D" id="3.30.70.150">
    <property type="entry name" value="RuBisCO large subunit, N-terminal domain"/>
    <property type="match status" value="1"/>
</dbReference>
<dbReference type="GO" id="GO:0009853">
    <property type="term" value="P:photorespiration"/>
    <property type="evidence" value="ECO:0007669"/>
    <property type="project" value="UniProtKB-KW"/>
</dbReference>
<dbReference type="InterPro" id="IPR036422">
    <property type="entry name" value="RuBisCO_lsu_N_sf"/>
</dbReference>
<evidence type="ECO:0000259" key="17">
    <source>
        <dbReference type="Pfam" id="PF02788"/>
    </source>
</evidence>
<keyword evidence="10" id="KW-0560">Oxidoreductase</keyword>
<evidence type="ECO:0000313" key="18">
    <source>
        <dbReference type="EMBL" id="EXB96356.1"/>
    </source>
</evidence>
<comment type="catalytic activity">
    <reaction evidence="15">
        <text>D-ribulose 1,5-bisphosphate + O2 = 2-phosphoglycolate + (2R)-3-phosphoglycerate + 2 H(+)</text>
        <dbReference type="Rhea" id="RHEA:36631"/>
        <dbReference type="ChEBI" id="CHEBI:15378"/>
        <dbReference type="ChEBI" id="CHEBI:15379"/>
        <dbReference type="ChEBI" id="CHEBI:57870"/>
        <dbReference type="ChEBI" id="CHEBI:58033"/>
        <dbReference type="ChEBI" id="CHEBI:58272"/>
    </reaction>
</comment>
<evidence type="ECO:0000256" key="12">
    <source>
        <dbReference type="ARBA" id="ARBA00023238"/>
    </source>
</evidence>